<feature type="domain" description="PhoD-like phosphatase metallophosphatase" evidence="1">
    <location>
        <begin position="144"/>
        <end position="496"/>
    </location>
</feature>
<evidence type="ECO:0000313" key="3">
    <source>
        <dbReference type="EMBL" id="MCO7544509.1"/>
    </source>
</evidence>
<dbReference type="SUPFAM" id="SSF56300">
    <property type="entry name" value="Metallo-dependent phosphatases"/>
    <property type="match status" value="1"/>
</dbReference>
<proteinExistence type="predicted"/>
<dbReference type="InterPro" id="IPR052900">
    <property type="entry name" value="Phospholipid_Metab_Enz"/>
</dbReference>
<dbReference type="InterPro" id="IPR029052">
    <property type="entry name" value="Metallo-depent_PP-like"/>
</dbReference>
<evidence type="ECO:0000259" key="2">
    <source>
        <dbReference type="Pfam" id="PF16655"/>
    </source>
</evidence>
<evidence type="ECO:0000259" key="1">
    <source>
        <dbReference type="Pfam" id="PF09423"/>
    </source>
</evidence>
<reference evidence="3" key="1">
    <citation type="submission" date="2022-06" db="EMBL/GenBank/DDBJ databases">
        <title>Detection of beta-lactamases in bacteria of animal origin.</title>
        <authorList>
            <person name="Mlynarcik P."/>
            <person name="Zdarska V."/>
            <person name="Chudobova H."/>
            <person name="Prochazkova P."/>
            <person name="Hricova K."/>
            <person name="Mezerova K."/>
            <person name="Bardon J."/>
            <person name="Dolejska M."/>
            <person name="Sukkar I."/>
            <person name="Kolar M."/>
        </authorList>
    </citation>
    <scope>NUCLEOTIDE SEQUENCE</scope>
    <source>
        <strain evidence="3">S 300-3</strain>
    </source>
</reference>
<sequence length="517" mass="57956">MSSPDYKRRQLLQGLGAGIVLPAMGIAPAIIAAPRARPQMVDGVQSGDVTGERALIWSRCDRPARLIVEWDTQSRFGNPRRVISPLTDASVDFTARVDLQGLPADQSIFYRARFEDAGSGVLGEPWFGHLRSAPKQPRDIRFVWGGDTCGQGYGINPDFGGLRIYETMRQRHPDFFLHSGDVIYADGPIPAEVAAEDGSLWRNLVTEEKSKVAETLHEFRGNYRYNLLDEHLRAFNAEVPQIWQWDDHEVTNNWSPGMELDGRYQVRDVDTLVRRARQAYLEYAPMRQTRGDGLGRIYRKVSYGPLLELFVLDMRSYRGPNSHNLQREQGPETAFLGQEQLAWLKRELHASRATWKVIAADMPIGLHITDGPRWEGVANGNDGAALGRELEVAELLAFIQRAQVRNTLWLTADVHYCAAHHYHPNRAAFQQFEPFWEFVAGPLNAVASFGPSPLDGTFGPEVVFQKFAPTPYSSPRAGYQFFGEVAIDGQSGSLAVSLRDIHGSVVFSQALEPWQPT</sequence>
<dbReference type="PROSITE" id="PS51318">
    <property type="entry name" value="TAT"/>
    <property type="match status" value="1"/>
</dbReference>
<comment type="caution">
    <text evidence="3">The sequence shown here is derived from an EMBL/GenBank/DDBJ whole genome shotgun (WGS) entry which is preliminary data.</text>
</comment>
<dbReference type="Gene3D" id="2.60.40.380">
    <property type="entry name" value="Purple acid phosphatase-like, N-terminal"/>
    <property type="match status" value="1"/>
</dbReference>
<dbReference type="RefSeq" id="WP_253162598.1">
    <property type="nucleotide sequence ID" value="NZ_JAMYBS010000006.1"/>
</dbReference>
<protein>
    <submittedName>
        <fullName evidence="3">Alkaline phosphatase D family protein</fullName>
    </submittedName>
</protein>
<dbReference type="InterPro" id="IPR006311">
    <property type="entry name" value="TAT_signal"/>
</dbReference>
<accession>A0AA42BDP8</accession>
<dbReference type="Pfam" id="PF09423">
    <property type="entry name" value="PhoD"/>
    <property type="match status" value="1"/>
</dbReference>
<dbReference type="InterPro" id="IPR018946">
    <property type="entry name" value="PhoD-like_MPP"/>
</dbReference>
<dbReference type="PANTHER" id="PTHR43606:SF1">
    <property type="entry name" value="PHOD-LIKE PHOSPHATASE METALLOPHOSPHATASE DOMAIN-CONTAINING PROTEIN"/>
    <property type="match status" value="1"/>
</dbReference>
<dbReference type="Pfam" id="PF16655">
    <property type="entry name" value="PhoD_N"/>
    <property type="match status" value="1"/>
</dbReference>
<dbReference type="AlphaFoldDB" id="A0AA42BDP8"/>
<organism evidence="3 4">
    <name type="scientific">Stutzerimonas nitrititolerans</name>
    <dbReference type="NCBI Taxonomy" id="2482751"/>
    <lineage>
        <taxon>Bacteria</taxon>
        <taxon>Pseudomonadati</taxon>
        <taxon>Pseudomonadota</taxon>
        <taxon>Gammaproteobacteria</taxon>
        <taxon>Pseudomonadales</taxon>
        <taxon>Pseudomonadaceae</taxon>
        <taxon>Stutzerimonas</taxon>
    </lineage>
</organism>
<dbReference type="PANTHER" id="PTHR43606">
    <property type="entry name" value="PHOSPHATASE, PUTATIVE (AFU_ORTHOLOGUE AFUA_6G08710)-RELATED"/>
    <property type="match status" value="1"/>
</dbReference>
<dbReference type="CDD" id="cd07389">
    <property type="entry name" value="MPP_PhoD"/>
    <property type="match status" value="1"/>
</dbReference>
<dbReference type="Gene3D" id="3.60.21.70">
    <property type="entry name" value="PhoD-like phosphatase"/>
    <property type="match status" value="1"/>
</dbReference>
<gene>
    <name evidence="3" type="ORF">NJF43_07030</name>
</gene>
<dbReference type="InterPro" id="IPR038607">
    <property type="entry name" value="PhoD-like_sf"/>
</dbReference>
<evidence type="ECO:0000313" key="4">
    <source>
        <dbReference type="Proteomes" id="UP001165292"/>
    </source>
</evidence>
<dbReference type="InterPro" id="IPR032093">
    <property type="entry name" value="PhoD_N"/>
</dbReference>
<feature type="domain" description="Phospholipase D N-terminal" evidence="2">
    <location>
        <begin position="43"/>
        <end position="120"/>
    </location>
</feature>
<dbReference type="EMBL" id="JAMYBS010000006">
    <property type="protein sequence ID" value="MCO7544509.1"/>
    <property type="molecule type" value="Genomic_DNA"/>
</dbReference>
<name>A0AA42BDP8_9GAMM</name>
<dbReference type="Proteomes" id="UP001165292">
    <property type="component" value="Unassembled WGS sequence"/>
</dbReference>